<sequence length="296" mass="31743">MGALDGRVAIITGAGRGIGREHALLFAAEGAKVVVNDLGGANDGSGEDATPAQQVVNEIKAMGGEAVANYDNVADWEGAQRMVNAAVETFGDLDILVNNAGILRDRVLVNMTEAEWDAVIAVHLKGHFAPSRWAATYWREQHKAGVTKQRHIVHTSSTSGLFANPGQANYGAAKTGIATFSQILAKELVRYNVKSNSIAPAARTRLTEATPGLGERIAAPTNAAQFDEWDPANISPLVCYLASEGCEFTGETFFVQGGEVTRIRSWERAETVEQNDRWQVSELTAAMKSMATKVNK</sequence>
<accession>A0A6J6H050</accession>
<feature type="domain" description="Ketoreductase" evidence="3">
    <location>
        <begin position="7"/>
        <end position="204"/>
    </location>
</feature>
<dbReference type="PRINTS" id="PR00080">
    <property type="entry name" value="SDRFAMILY"/>
</dbReference>
<dbReference type="InterPro" id="IPR020904">
    <property type="entry name" value="Sc_DH/Rdtase_CS"/>
</dbReference>
<dbReference type="AlphaFoldDB" id="A0A6J6H050"/>
<dbReference type="FunFam" id="3.40.50.720:FF:000084">
    <property type="entry name" value="Short-chain dehydrogenase reductase"/>
    <property type="match status" value="1"/>
</dbReference>
<dbReference type="NCBIfam" id="NF005861">
    <property type="entry name" value="PRK07791.1"/>
    <property type="match status" value="1"/>
</dbReference>
<dbReference type="InterPro" id="IPR051687">
    <property type="entry name" value="Peroxisomal_Beta-Oxidation"/>
</dbReference>
<dbReference type="PANTHER" id="PTHR45024:SF2">
    <property type="entry name" value="SCP2 DOMAIN-CONTAINING PROTEIN"/>
    <property type="match status" value="1"/>
</dbReference>
<dbReference type="InterPro" id="IPR057326">
    <property type="entry name" value="KR_dom"/>
</dbReference>
<evidence type="ECO:0000313" key="4">
    <source>
        <dbReference type="EMBL" id="CAB4604674.1"/>
    </source>
</evidence>
<reference evidence="4" key="1">
    <citation type="submission" date="2020-05" db="EMBL/GenBank/DDBJ databases">
        <authorList>
            <person name="Chiriac C."/>
            <person name="Salcher M."/>
            <person name="Ghai R."/>
            <person name="Kavagutti S V."/>
        </authorList>
    </citation>
    <scope>NUCLEOTIDE SEQUENCE</scope>
</reference>
<name>A0A6J6H050_9ZZZZ</name>
<dbReference type="SUPFAM" id="SSF51735">
    <property type="entry name" value="NAD(P)-binding Rossmann-fold domains"/>
    <property type="match status" value="1"/>
</dbReference>
<evidence type="ECO:0000259" key="3">
    <source>
        <dbReference type="SMART" id="SM00822"/>
    </source>
</evidence>
<keyword evidence="2" id="KW-0560">Oxidoreductase</keyword>
<dbReference type="PANTHER" id="PTHR45024">
    <property type="entry name" value="DEHYDROGENASES, SHORT CHAIN"/>
    <property type="match status" value="1"/>
</dbReference>
<gene>
    <name evidence="4" type="ORF">UFOPK1808_01009</name>
</gene>
<dbReference type="SMART" id="SM00822">
    <property type="entry name" value="PKS_KR"/>
    <property type="match status" value="1"/>
</dbReference>
<proteinExistence type="inferred from homology"/>
<organism evidence="4">
    <name type="scientific">freshwater metagenome</name>
    <dbReference type="NCBI Taxonomy" id="449393"/>
    <lineage>
        <taxon>unclassified sequences</taxon>
        <taxon>metagenomes</taxon>
        <taxon>ecological metagenomes</taxon>
    </lineage>
</organism>
<dbReference type="EMBL" id="CAEZUL010000119">
    <property type="protein sequence ID" value="CAB4604674.1"/>
    <property type="molecule type" value="Genomic_DNA"/>
</dbReference>
<dbReference type="Gene3D" id="3.40.50.720">
    <property type="entry name" value="NAD(P)-binding Rossmann-like Domain"/>
    <property type="match status" value="1"/>
</dbReference>
<dbReference type="Pfam" id="PF00106">
    <property type="entry name" value="adh_short"/>
    <property type="match status" value="1"/>
</dbReference>
<dbReference type="GO" id="GO:0016491">
    <property type="term" value="F:oxidoreductase activity"/>
    <property type="evidence" value="ECO:0007669"/>
    <property type="project" value="UniProtKB-KW"/>
</dbReference>
<comment type="similarity">
    <text evidence="1">Belongs to the short-chain dehydrogenases/reductases (SDR) family.</text>
</comment>
<dbReference type="InterPro" id="IPR036291">
    <property type="entry name" value="NAD(P)-bd_dom_sf"/>
</dbReference>
<dbReference type="PROSITE" id="PS00061">
    <property type="entry name" value="ADH_SHORT"/>
    <property type="match status" value="1"/>
</dbReference>
<dbReference type="PRINTS" id="PR00081">
    <property type="entry name" value="GDHRDH"/>
</dbReference>
<evidence type="ECO:0000256" key="1">
    <source>
        <dbReference type="ARBA" id="ARBA00006484"/>
    </source>
</evidence>
<evidence type="ECO:0000256" key="2">
    <source>
        <dbReference type="ARBA" id="ARBA00023002"/>
    </source>
</evidence>
<protein>
    <submittedName>
        <fullName evidence="4">Unannotated protein</fullName>
    </submittedName>
</protein>
<dbReference type="InterPro" id="IPR002347">
    <property type="entry name" value="SDR_fam"/>
</dbReference>